<comment type="caution">
    <text evidence="2">The sequence shown here is derived from an EMBL/GenBank/DDBJ whole genome shotgun (WGS) entry which is preliminary data.</text>
</comment>
<dbReference type="AlphaFoldDB" id="A0AA88J574"/>
<dbReference type="Proteomes" id="UP001187192">
    <property type="component" value="Unassembled WGS sequence"/>
</dbReference>
<evidence type="ECO:0000256" key="1">
    <source>
        <dbReference type="SAM" id="MobiDB-lite"/>
    </source>
</evidence>
<feature type="compositionally biased region" description="Acidic residues" evidence="1">
    <location>
        <begin position="14"/>
        <end position="23"/>
    </location>
</feature>
<protein>
    <submittedName>
        <fullName evidence="2">Uncharacterized protein</fullName>
    </submittedName>
</protein>
<gene>
    <name evidence="2" type="ORF">TIFTF001_032053</name>
</gene>
<name>A0AA88J574_FICCA</name>
<dbReference type="EMBL" id="BTGU01000139">
    <property type="protein sequence ID" value="GMN62974.1"/>
    <property type="molecule type" value="Genomic_DNA"/>
</dbReference>
<organism evidence="2 3">
    <name type="scientific">Ficus carica</name>
    <name type="common">Common fig</name>
    <dbReference type="NCBI Taxonomy" id="3494"/>
    <lineage>
        <taxon>Eukaryota</taxon>
        <taxon>Viridiplantae</taxon>
        <taxon>Streptophyta</taxon>
        <taxon>Embryophyta</taxon>
        <taxon>Tracheophyta</taxon>
        <taxon>Spermatophyta</taxon>
        <taxon>Magnoliopsida</taxon>
        <taxon>eudicotyledons</taxon>
        <taxon>Gunneridae</taxon>
        <taxon>Pentapetalae</taxon>
        <taxon>rosids</taxon>
        <taxon>fabids</taxon>
        <taxon>Rosales</taxon>
        <taxon>Moraceae</taxon>
        <taxon>Ficeae</taxon>
        <taxon>Ficus</taxon>
    </lineage>
</organism>
<keyword evidence="3" id="KW-1185">Reference proteome</keyword>
<reference evidence="2" key="1">
    <citation type="submission" date="2023-07" db="EMBL/GenBank/DDBJ databases">
        <title>draft genome sequence of fig (Ficus carica).</title>
        <authorList>
            <person name="Takahashi T."/>
            <person name="Nishimura K."/>
        </authorList>
    </citation>
    <scope>NUCLEOTIDE SEQUENCE</scope>
</reference>
<proteinExistence type="predicted"/>
<feature type="region of interest" description="Disordered" evidence="1">
    <location>
        <begin position="1"/>
        <end position="58"/>
    </location>
</feature>
<sequence>MSISEAWTSGGSCTDDDPSDWDPEDAKAPETVLRGSMGPSPSHALDAYVGPTANCRPH</sequence>
<accession>A0AA88J574</accession>
<feature type="compositionally biased region" description="Polar residues" evidence="1">
    <location>
        <begin position="1"/>
        <end position="12"/>
    </location>
</feature>
<evidence type="ECO:0000313" key="2">
    <source>
        <dbReference type="EMBL" id="GMN62974.1"/>
    </source>
</evidence>
<evidence type="ECO:0000313" key="3">
    <source>
        <dbReference type="Proteomes" id="UP001187192"/>
    </source>
</evidence>